<dbReference type="AlphaFoldDB" id="A0ABC8SB07"/>
<accession>A0ABC8SB07</accession>
<organism evidence="1 2">
    <name type="scientific">Ilex paraguariensis</name>
    <name type="common">yerba mate</name>
    <dbReference type="NCBI Taxonomy" id="185542"/>
    <lineage>
        <taxon>Eukaryota</taxon>
        <taxon>Viridiplantae</taxon>
        <taxon>Streptophyta</taxon>
        <taxon>Embryophyta</taxon>
        <taxon>Tracheophyta</taxon>
        <taxon>Spermatophyta</taxon>
        <taxon>Magnoliopsida</taxon>
        <taxon>eudicotyledons</taxon>
        <taxon>Gunneridae</taxon>
        <taxon>Pentapetalae</taxon>
        <taxon>asterids</taxon>
        <taxon>campanulids</taxon>
        <taxon>Aquifoliales</taxon>
        <taxon>Aquifoliaceae</taxon>
        <taxon>Ilex</taxon>
    </lineage>
</organism>
<keyword evidence="2" id="KW-1185">Reference proteome</keyword>
<dbReference type="Proteomes" id="UP001642360">
    <property type="component" value="Unassembled WGS sequence"/>
</dbReference>
<feature type="non-terminal residue" evidence="1">
    <location>
        <position position="92"/>
    </location>
</feature>
<sequence length="92" mass="10358">MAIIIVVLIAALFLMGFLSIYIRHCSNSSNGNSVRAVLSMRSRRAAAARGLDPSVIEKFPTFAYTEVKDRKIGREPWNARSVSMNLKTMRHF</sequence>
<reference evidence="1 2" key="1">
    <citation type="submission" date="2024-02" db="EMBL/GenBank/DDBJ databases">
        <authorList>
            <person name="Vignale AGUSTIN F."/>
            <person name="Sosa J E."/>
            <person name="Modenutti C."/>
        </authorList>
    </citation>
    <scope>NUCLEOTIDE SEQUENCE [LARGE SCALE GENOMIC DNA]</scope>
</reference>
<evidence type="ECO:0000313" key="1">
    <source>
        <dbReference type="EMBL" id="CAK9154310.1"/>
    </source>
</evidence>
<protein>
    <submittedName>
        <fullName evidence="1">Uncharacterized protein</fullName>
    </submittedName>
</protein>
<gene>
    <name evidence="1" type="ORF">ILEXP_LOCUS22624</name>
</gene>
<proteinExistence type="predicted"/>
<evidence type="ECO:0000313" key="2">
    <source>
        <dbReference type="Proteomes" id="UP001642360"/>
    </source>
</evidence>
<dbReference type="EMBL" id="CAUOFW020002506">
    <property type="protein sequence ID" value="CAK9154310.1"/>
    <property type="molecule type" value="Genomic_DNA"/>
</dbReference>
<name>A0ABC8SB07_9AQUA</name>
<comment type="caution">
    <text evidence="1">The sequence shown here is derived from an EMBL/GenBank/DDBJ whole genome shotgun (WGS) entry which is preliminary data.</text>
</comment>